<dbReference type="InterPro" id="IPR017729">
    <property type="entry name" value="ATPase_T6SS_ClpV1"/>
</dbReference>
<dbReference type="FunFam" id="3.40.50.300:FF:000010">
    <property type="entry name" value="Chaperone clpB 1, putative"/>
    <property type="match status" value="1"/>
</dbReference>
<dbReference type="GO" id="GO:0005524">
    <property type="term" value="F:ATP binding"/>
    <property type="evidence" value="ECO:0007669"/>
    <property type="project" value="UniProtKB-KW"/>
</dbReference>
<proteinExistence type="inferred from homology"/>
<dbReference type="InterPro" id="IPR018368">
    <property type="entry name" value="ClpA/B_CS1"/>
</dbReference>
<feature type="coiled-coil region" evidence="5">
    <location>
        <begin position="462"/>
        <end position="489"/>
    </location>
</feature>
<dbReference type="NCBIfam" id="TIGR03345">
    <property type="entry name" value="VI_ClpV1"/>
    <property type="match status" value="1"/>
</dbReference>
<dbReference type="InterPro" id="IPR036628">
    <property type="entry name" value="Clp_N_dom_sf"/>
</dbReference>
<dbReference type="InterPro" id="IPR028299">
    <property type="entry name" value="ClpA/B_CS2"/>
</dbReference>
<dbReference type="SMART" id="SM01086">
    <property type="entry name" value="ClpB_D2-small"/>
    <property type="match status" value="1"/>
</dbReference>
<keyword evidence="3 4" id="KW-0143">Chaperone</keyword>
<dbReference type="PROSITE" id="PS00870">
    <property type="entry name" value="CLPAB_1"/>
    <property type="match status" value="1"/>
</dbReference>
<dbReference type="RefSeq" id="WP_246910971.1">
    <property type="nucleotide sequence ID" value="NZ_JALJRB010000017.1"/>
</dbReference>
<evidence type="ECO:0000313" key="8">
    <source>
        <dbReference type="EMBL" id="MCJ8501787.1"/>
    </source>
</evidence>
<dbReference type="InterPro" id="IPR001270">
    <property type="entry name" value="ClpA/B"/>
</dbReference>
<reference evidence="8" key="1">
    <citation type="submission" date="2022-04" db="EMBL/GenBank/DDBJ databases">
        <title>Desulfatitalea alkaliphila sp. nov., a novel anaerobic sulfate-reducing bacterium isolated from terrestrial mud volcano, Taman Peninsula, Russia.</title>
        <authorList>
            <person name="Khomyakova M.A."/>
            <person name="Merkel A.Y."/>
            <person name="Slobodkin A.I."/>
        </authorList>
    </citation>
    <scope>NUCLEOTIDE SEQUENCE</scope>
    <source>
        <strain evidence="8">M08but</strain>
    </source>
</reference>
<dbReference type="SMART" id="SM00382">
    <property type="entry name" value="AAA"/>
    <property type="match status" value="2"/>
</dbReference>
<protein>
    <submittedName>
        <fullName evidence="8">Type VI secretion system ATPase TssH</fullName>
    </submittedName>
</protein>
<dbReference type="InterPro" id="IPR003593">
    <property type="entry name" value="AAA+_ATPase"/>
</dbReference>
<dbReference type="InterPro" id="IPR003959">
    <property type="entry name" value="ATPase_AAA_core"/>
</dbReference>
<dbReference type="PANTHER" id="PTHR11638">
    <property type="entry name" value="ATP-DEPENDENT CLP PROTEASE"/>
    <property type="match status" value="1"/>
</dbReference>
<keyword evidence="2 4" id="KW-0067">ATP-binding</keyword>
<dbReference type="InterPro" id="IPR027417">
    <property type="entry name" value="P-loop_NTPase"/>
</dbReference>
<feature type="domain" description="AAA+ ATPase" evidence="6">
    <location>
        <begin position="216"/>
        <end position="361"/>
    </location>
</feature>
<dbReference type="SUPFAM" id="SSF52540">
    <property type="entry name" value="P-loop containing nucleoside triphosphate hydrolases"/>
    <property type="match status" value="2"/>
</dbReference>
<dbReference type="Pfam" id="PF10431">
    <property type="entry name" value="ClpB_D2-small"/>
    <property type="match status" value="1"/>
</dbReference>
<keyword evidence="9" id="KW-1185">Reference proteome</keyword>
<evidence type="ECO:0000259" key="6">
    <source>
        <dbReference type="SMART" id="SM00382"/>
    </source>
</evidence>
<evidence type="ECO:0000256" key="1">
    <source>
        <dbReference type="ARBA" id="ARBA00022741"/>
    </source>
</evidence>
<feature type="domain" description="AAA+ ATPase" evidence="6">
    <location>
        <begin position="602"/>
        <end position="763"/>
    </location>
</feature>
<dbReference type="Pfam" id="PF00004">
    <property type="entry name" value="AAA"/>
    <property type="match status" value="1"/>
</dbReference>
<name>A0AA41R4I9_9BACT</name>
<dbReference type="Gene3D" id="1.10.8.60">
    <property type="match status" value="1"/>
</dbReference>
<dbReference type="CDD" id="cd00009">
    <property type="entry name" value="AAA"/>
    <property type="match status" value="1"/>
</dbReference>
<dbReference type="PROSITE" id="PS00871">
    <property type="entry name" value="CLPAB_2"/>
    <property type="match status" value="1"/>
</dbReference>
<dbReference type="InterPro" id="IPR019489">
    <property type="entry name" value="Clp_ATPase_C"/>
</dbReference>
<gene>
    <name evidence="8" type="primary">tssH</name>
    <name evidence="8" type="ORF">MRX98_14485</name>
</gene>
<dbReference type="FunFam" id="3.40.50.300:FF:000025">
    <property type="entry name" value="ATP-dependent Clp protease subunit"/>
    <property type="match status" value="1"/>
</dbReference>
<comment type="caution">
    <text evidence="8">The sequence shown here is derived from an EMBL/GenBank/DDBJ whole genome shotgun (WGS) entry which is preliminary data.</text>
</comment>
<evidence type="ECO:0000259" key="7">
    <source>
        <dbReference type="SMART" id="SM01086"/>
    </source>
</evidence>
<keyword evidence="1 4" id="KW-0547">Nucleotide-binding</keyword>
<evidence type="ECO:0000313" key="9">
    <source>
        <dbReference type="Proteomes" id="UP001165427"/>
    </source>
</evidence>
<feature type="domain" description="Clp ATPase C-terminal" evidence="7">
    <location>
        <begin position="773"/>
        <end position="866"/>
    </location>
</feature>
<dbReference type="CDD" id="cd19499">
    <property type="entry name" value="RecA-like_ClpB_Hsp104-like"/>
    <property type="match status" value="1"/>
</dbReference>
<evidence type="ECO:0000256" key="3">
    <source>
        <dbReference type="ARBA" id="ARBA00023186"/>
    </source>
</evidence>
<dbReference type="PANTHER" id="PTHR11638:SF181">
    <property type="entry name" value="ATPASE SUBUNIT OF ATP-DEPENDENT PROTEASE"/>
    <property type="match status" value="1"/>
</dbReference>
<evidence type="ECO:0000256" key="2">
    <source>
        <dbReference type="ARBA" id="ARBA00022840"/>
    </source>
</evidence>
<dbReference type="Pfam" id="PF17871">
    <property type="entry name" value="AAA_lid_9"/>
    <property type="match status" value="1"/>
</dbReference>
<dbReference type="Gene3D" id="1.10.1780.10">
    <property type="entry name" value="Clp, N-terminal domain"/>
    <property type="match status" value="1"/>
</dbReference>
<dbReference type="InterPro" id="IPR041546">
    <property type="entry name" value="ClpA/ClpB_AAA_lid"/>
</dbReference>
<dbReference type="GO" id="GO:0034605">
    <property type="term" value="P:cellular response to heat"/>
    <property type="evidence" value="ECO:0007669"/>
    <property type="project" value="TreeGrafter"/>
</dbReference>
<dbReference type="InterPro" id="IPR050130">
    <property type="entry name" value="ClpA_ClpB"/>
</dbReference>
<dbReference type="Gene3D" id="3.40.50.300">
    <property type="entry name" value="P-loop containing nucleotide triphosphate hydrolases"/>
    <property type="match status" value="3"/>
</dbReference>
<dbReference type="SUPFAM" id="SSF81923">
    <property type="entry name" value="Double Clp-N motif"/>
    <property type="match status" value="1"/>
</dbReference>
<comment type="similarity">
    <text evidence="4">Belongs to the ClpA/ClpB family.</text>
</comment>
<dbReference type="GO" id="GO:0005737">
    <property type="term" value="C:cytoplasm"/>
    <property type="evidence" value="ECO:0007669"/>
    <property type="project" value="TreeGrafter"/>
</dbReference>
<evidence type="ECO:0000256" key="4">
    <source>
        <dbReference type="RuleBase" id="RU004432"/>
    </source>
</evidence>
<dbReference type="Pfam" id="PF07724">
    <property type="entry name" value="AAA_2"/>
    <property type="match status" value="1"/>
</dbReference>
<dbReference type="PRINTS" id="PR00300">
    <property type="entry name" value="CLPPROTEASEA"/>
</dbReference>
<dbReference type="EMBL" id="JALJRB010000017">
    <property type="protein sequence ID" value="MCJ8501787.1"/>
    <property type="molecule type" value="Genomic_DNA"/>
</dbReference>
<keyword evidence="5" id="KW-0175">Coiled coil</keyword>
<dbReference type="AlphaFoldDB" id="A0AA41R4I9"/>
<dbReference type="GO" id="GO:0016887">
    <property type="term" value="F:ATP hydrolysis activity"/>
    <property type="evidence" value="ECO:0007669"/>
    <property type="project" value="InterPro"/>
</dbReference>
<accession>A0AA41R4I9</accession>
<evidence type="ECO:0000256" key="5">
    <source>
        <dbReference type="SAM" id="Coils"/>
    </source>
</evidence>
<organism evidence="8 9">
    <name type="scientific">Desulfatitalea alkaliphila</name>
    <dbReference type="NCBI Taxonomy" id="2929485"/>
    <lineage>
        <taxon>Bacteria</taxon>
        <taxon>Pseudomonadati</taxon>
        <taxon>Thermodesulfobacteriota</taxon>
        <taxon>Desulfobacteria</taxon>
        <taxon>Desulfobacterales</taxon>
        <taxon>Desulfosarcinaceae</taxon>
        <taxon>Desulfatitalea</taxon>
    </lineage>
</organism>
<sequence>MLTVDIKSLLRRLNPYCTSGLEGAAGLCVSRTHYEVTAEHFFLKLLENPASDICLLLAHQGVDVGRVQKALHRSMEEFRSGNAAKPVFSPLLLEWLQEGWLVASVDLDEARVRSGALLLAFLNRPRQFADGSYVDLLTAASRDAVQDNFWAATKGSVEKALRESEIAETTGPPGEATALQRYCTDFTEKAASGDIDPVFGRDREIRQMVDILARRRKNNPIVVGEAGVGKTAVVEGLALRIVEGDVPDLLTGVRLLGLDMGLLQAGAGMKGEFENRLKAVINEIKASEKPIILFIDEAHTLIGAGGSAGMSDAANLLKPALARGELRTVAATTWSEYKKYFEKDAALARRFQLVKLDEPSEESTKLILRGLKAKYEAAHQVVVRDDAIEAAAELSNRYISGRQLPDKAVDLLDTSAARVKIMLTAKPDVIEDRERRIQALDRETRAIDRDRDHGLAVDPERAGLLSAEREHLTEELSDLNNRWQNEQALVQQVIALRLQLSDAEATATAEIRSELEAAGQRLSAVQGTDPLVRAEVDPDIVAKVVADWTGIPVGKVMRDEARTVMQLGQRLKERIRGQDEALDAIVQVIMAAKAGIKDPAQPLGVFLLAGPSGVGKTETGLAMADLLFGGEHFMVTVNMSEFQEKHTVSRLIGSPPGYVGYGEGGVLTEAVRQRPYSVVLIDEVEKGHPEVMNLFYQVFDKGELADGEGRAIDFKNTVIFMTSNLGTDIITEMCSESPSPPLESLGAAVRPLLSNHFKPALLARMKVLPYQLLPADVLKEIVVLKLEKLVRRLHATHRIALSYAPALVDQIAERCTEVETGARNIDHIMSGTIMPRLSQEILTCMSSGELPSSAHLALDDSGGFTVVFGGPS</sequence>
<dbReference type="Proteomes" id="UP001165427">
    <property type="component" value="Unassembled WGS sequence"/>
</dbReference>